<feature type="region of interest" description="Disordered" evidence="2">
    <location>
        <begin position="194"/>
        <end position="235"/>
    </location>
</feature>
<reference evidence="4 5" key="1">
    <citation type="journal article" date="2017" name="Nat. Commun.">
        <title>Genome assembly with in vitro proximity ligation data and whole-genome triplication in lettuce.</title>
        <authorList>
            <person name="Reyes-Chin-Wo S."/>
            <person name="Wang Z."/>
            <person name="Yang X."/>
            <person name="Kozik A."/>
            <person name="Arikit S."/>
            <person name="Song C."/>
            <person name="Xia L."/>
            <person name="Froenicke L."/>
            <person name="Lavelle D.O."/>
            <person name="Truco M.J."/>
            <person name="Xia R."/>
            <person name="Zhu S."/>
            <person name="Xu C."/>
            <person name="Xu H."/>
            <person name="Xu X."/>
            <person name="Cox K."/>
            <person name="Korf I."/>
            <person name="Meyers B.C."/>
            <person name="Michelmore R.W."/>
        </authorList>
    </citation>
    <scope>NUCLEOTIDE SEQUENCE [LARGE SCALE GENOMIC DNA]</scope>
    <source>
        <strain evidence="5">cv. Salinas</strain>
        <tissue evidence="4">Seedlings</tissue>
    </source>
</reference>
<accession>A0A9R1X212</accession>
<dbReference type="PROSITE" id="PS50158">
    <property type="entry name" value="ZF_CCHC"/>
    <property type="match status" value="1"/>
</dbReference>
<dbReference type="EMBL" id="NBSK02000007">
    <property type="protein sequence ID" value="KAJ0197680.1"/>
    <property type="molecule type" value="Genomic_DNA"/>
</dbReference>
<feature type="region of interest" description="Disordered" evidence="2">
    <location>
        <begin position="240"/>
        <end position="259"/>
    </location>
</feature>
<organism evidence="4 5">
    <name type="scientific">Lactuca sativa</name>
    <name type="common">Garden lettuce</name>
    <dbReference type="NCBI Taxonomy" id="4236"/>
    <lineage>
        <taxon>Eukaryota</taxon>
        <taxon>Viridiplantae</taxon>
        <taxon>Streptophyta</taxon>
        <taxon>Embryophyta</taxon>
        <taxon>Tracheophyta</taxon>
        <taxon>Spermatophyta</taxon>
        <taxon>Magnoliopsida</taxon>
        <taxon>eudicotyledons</taxon>
        <taxon>Gunneridae</taxon>
        <taxon>Pentapetalae</taxon>
        <taxon>asterids</taxon>
        <taxon>campanulids</taxon>
        <taxon>Asterales</taxon>
        <taxon>Asteraceae</taxon>
        <taxon>Cichorioideae</taxon>
        <taxon>Cichorieae</taxon>
        <taxon>Lactucinae</taxon>
        <taxon>Lactuca</taxon>
    </lineage>
</organism>
<feature type="domain" description="CCHC-type" evidence="3">
    <location>
        <begin position="170"/>
        <end position="183"/>
    </location>
</feature>
<keyword evidence="5" id="KW-1185">Reference proteome</keyword>
<comment type="caution">
    <text evidence="4">The sequence shown here is derived from an EMBL/GenBank/DDBJ whole genome shotgun (WGS) entry which is preliminary data.</text>
</comment>
<evidence type="ECO:0000256" key="1">
    <source>
        <dbReference type="PROSITE-ProRule" id="PRU00047"/>
    </source>
</evidence>
<evidence type="ECO:0000259" key="3">
    <source>
        <dbReference type="PROSITE" id="PS50158"/>
    </source>
</evidence>
<dbReference type="GO" id="GO:0008270">
    <property type="term" value="F:zinc ion binding"/>
    <property type="evidence" value="ECO:0007669"/>
    <property type="project" value="UniProtKB-KW"/>
</dbReference>
<proteinExistence type="predicted"/>
<feature type="compositionally biased region" description="Polar residues" evidence="2">
    <location>
        <begin position="305"/>
        <end position="316"/>
    </location>
</feature>
<evidence type="ECO:0000313" key="4">
    <source>
        <dbReference type="EMBL" id="KAJ0197680.1"/>
    </source>
</evidence>
<keyword evidence="1" id="KW-0479">Metal-binding</keyword>
<feature type="compositionally biased region" description="Low complexity" evidence="2">
    <location>
        <begin position="207"/>
        <end position="235"/>
    </location>
</feature>
<evidence type="ECO:0000256" key="2">
    <source>
        <dbReference type="SAM" id="MobiDB-lite"/>
    </source>
</evidence>
<sequence>MLVDMFMLCSVSFGLRSDVGGKVPVSFGLWSDIGDKVPVSFGHRSDVGGKVPVSFGLRSDVGDKVPVSFGLRSDVGDKVPVSFGLRSDVGGKAPVSPDFDWGSSLSFVLTVSVLVSGKKRHNPVSSAASVGLDKNWKNEVKSDINSLNKNFDLLLSSLGKEKGVFGQKICLSCGDSGHIADECMRSQEEISQVHGYGQFQNSPRSFNRNYNQGGNYNNNGNFNNNNCQGNYQNQNQPKQFQQSNFNQGGRSKKEEADGNKLDKIMEFITKTYQNTDTNSKSIATIENQIAQMAEQIGKREDGKFPSTTTVNPSHTQRPGKEHQVNEVITLRSGKKVDNKVSAPTLDNDSDTKVIFDEKEEFEKGFKSEKQKVVNGKDDSKVGEHGVEVNTAPYPSALEKPAFFPFGK</sequence>
<keyword evidence="1" id="KW-0862">Zinc</keyword>
<gene>
    <name evidence="4" type="ORF">LSAT_V11C700375100</name>
</gene>
<name>A0A9R1X212_LACSA</name>
<protein>
    <recommendedName>
        <fullName evidence="3">CCHC-type domain-containing protein</fullName>
    </recommendedName>
</protein>
<evidence type="ECO:0000313" key="5">
    <source>
        <dbReference type="Proteomes" id="UP000235145"/>
    </source>
</evidence>
<dbReference type="AlphaFoldDB" id="A0A9R1X212"/>
<dbReference type="InterPro" id="IPR001878">
    <property type="entry name" value="Znf_CCHC"/>
</dbReference>
<dbReference type="Proteomes" id="UP000235145">
    <property type="component" value="Unassembled WGS sequence"/>
</dbReference>
<dbReference type="GO" id="GO:0003676">
    <property type="term" value="F:nucleic acid binding"/>
    <property type="evidence" value="ECO:0007669"/>
    <property type="project" value="InterPro"/>
</dbReference>
<keyword evidence="1" id="KW-0863">Zinc-finger</keyword>
<feature type="region of interest" description="Disordered" evidence="2">
    <location>
        <begin position="301"/>
        <end position="322"/>
    </location>
</feature>